<comment type="caution">
    <text evidence="1">The sequence shown here is derived from an EMBL/GenBank/DDBJ whole genome shotgun (WGS) entry which is preliminary data.</text>
</comment>
<gene>
    <name evidence="1" type="ORF">LCGC14_3030410</name>
</gene>
<sequence length="318" mass="35082">MANPLNNSFENWSSPGNPGIASGICDNWTVYSVNGGTSTRQTDAATGGETYSANIRSSASAPVNSEGGLTSDAFYLSDSLIKWWQKSENINVAVTVELYTSADVFIASTTPAIVTSWTQQSWDVSAYKGQNVKLRFKQHTTQSASGWYTLIDLVETWTWTLSLELEDIITLSDELEFTEVIKEDIVTLSDEIEINVLLEKIFLEDTITLSEQITGINRASYATRMEFYDGFLYISTDESPAQVVKVDVTLPSTNYTSYTLNLPSEDLHYAKDLKINQTFDEIYVACADGKLAHITNLTDLDDGRETIEVEAGSGANSL</sequence>
<proteinExistence type="predicted"/>
<feature type="non-terminal residue" evidence="1">
    <location>
        <position position="318"/>
    </location>
</feature>
<name>A0A0F8WSX7_9ZZZZ</name>
<dbReference type="EMBL" id="LAZR01063267">
    <property type="protein sequence ID" value="KKK59833.1"/>
    <property type="molecule type" value="Genomic_DNA"/>
</dbReference>
<protein>
    <submittedName>
        <fullName evidence="1">Uncharacterized protein</fullName>
    </submittedName>
</protein>
<accession>A0A0F8WSX7</accession>
<evidence type="ECO:0000313" key="1">
    <source>
        <dbReference type="EMBL" id="KKK59833.1"/>
    </source>
</evidence>
<organism evidence="1">
    <name type="scientific">marine sediment metagenome</name>
    <dbReference type="NCBI Taxonomy" id="412755"/>
    <lineage>
        <taxon>unclassified sequences</taxon>
        <taxon>metagenomes</taxon>
        <taxon>ecological metagenomes</taxon>
    </lineage>
</organism>
<dbReference type="AlphaFoldDB" id="A0A0F8WSX7"/>
<reference evidence="1" key="1">
    <citation type="journal article" date="2015" name="Nature">
        <title>Complex archaea that bridge the gap between prokaryotes and eukaryotes.</title>
        <authorList>
            <person name="Spang A."/>
            <person name="Saw J.H."/>
            <person name="Jorgensen S.L."/>
            <person name="Zaremba-Niedzwiedzka K."/>
            <person name="Martijn J."/>
            <person name="Lind A.E."/>
            <person name="van Eijk R."/>
            <person name="Schleper C."/>
            <person name="Guy L."/>
            <person name="Ettema T.J."/>
        </authorList>
    </citation>
    <scope>NUCLEOTIDE SEQUENCE</scope>
</reference>